<name>A0AAU7X6J7_9HYPH</name>
<protein>
    <submittedName>
        <fullName evidence="1">Uncharacterized protein</fullName>
    </submittedName>
</protein>
<dbReference type="AlphaFoldDB" id="A0AAU7X6J7"/>
<sequence length="57" mass="6238">MRFSFVFLVLAGLIAYDAIEYDGANTKAAWSTVTQEFNRLRAGVASDAPLRTSDRPG</sequence>
<dbReference type="KEGG" id="mflg:ABS361_16650"/>
<organism evidence="1">
    <name type="scientific">Methyloraptor flagellatus</name>
    <dbReference type="NCBI Taxonomy" id="3162530"/>
    <lineage>
        <taxon>Bacteria</taxon>
        <taxon>Pseudomonadati</taxon>
        <taxon>Pseudomonadota</taxon>
        <taxon>Alphaproteobacteria</taxon>
        <taxon>Hyphomicrobiales</taxon>
        <taxon>Ancalomicrobiaceae</taxon>
        <taxon>Methyloraptor</taxon>
    </lineage>
</organism>
<dbReference type="EMBL" id="CP158568">
    <property type="protein sequence ID" value="XBY43691.1"/>
    <property type="molecule type" value="Genomic_DNA"/>
</dbReference>
<reference evidence="1" key="1">
    <citation type="submission" date="2024-06" db="EMBL/GenBank/DDBJ databases">
        <title>Methylostella associata gen. nov., sp. nov., a novel Ancalomicrobiaceae-affiliated facultatively methylotrophic bacteria that feed on methanotrophs of the genus Methylococcus.</title>
        <authorList>
            <person name="Saltykova V."/>
            <person name="Danilova O.V."/>
            <person name="Oshkin I.Y."/>
            <person name="Belova S.E."/>
            <person name="Pimenov N.V."/>
            <person name="Dedysh S.N."/>
        </authorList>
    </citation>
    <scope>NUCLEOTIDE SEQUENCE</scope>
    <source>
        <strain evidence="1">S20</strain>
    </source>
</reference>
<evidence type="ECO:0000313" key="1">
    <source>
        <dbReference type="EMBL" id="XBY43691.1"/>
    </source>
</evidence>
<dbReference type="RefSeq" id="WP_407048792.1">
    <property type="nucleotide sequence ID" value="NZ_CP158568.1"/>
</dbReference>
<proteinExistence type="predicted"/>
<gene>
    <name evidence="1" type="ORF">ABS361_16650</name>
</gene>
<accession>A0AAU7X6J7</accession>